<protein>
    <submittedName>
        <fullName evidence="2 5">Membrane protein</fullName>
    </submittedName>
</protein>
<dbReference type="EMBL" id="LR881463">
    <property type="protein sequence ID" value="CAD5310094.1"/>
    <property type="molecule type" value="Genomic_DNA"/>
</dbReference>
<dbReference type="OMA" id="KANIAYY"/>
<reference evidence="5 7" key="1">
    <citation type="submission" date="2014-09" db="EMBL/GenBank/DDBJ databases">
        <title>Salmonella Genotype and Phenotype Association.</title>
        <authorList>
            <person name="Chen Y."/>
            <person name="Folster J."/>
            <person name="Ayers S."/>
            <person name="Kabera C."/>
            <person name="Li C."/>
            <person name="Mukherjee S."/>
            <person name="Lam C."/>
            <person name="Zhao S."/>
            <person name="McDermott P."/>
        </authorList>
    </citation>
    <scope>NUCLEOTIDE SEQUENCE [LARGE SCALE GENOMIC DNA]</scope>
    <source>
        <strain evidence="5 7">CVM N32045</strain>
    </source>
</reference>
<evidence type="ECO:0000313" key="5">
    <source>
        <dbReference type="EMBL" id="KTZ04191.1"/>
    </source>
</evidence>
<dbReference type="PATRIC" id="fig|59201.135.peg.691"/>
<gene>
    <name evidence="5" type="ORF">DD95_23940</name>
    <name evidence="2" type="ORF">SE14_02941</name>
    <name evidence="3" type="ORF">SEL4126_11040</name>
    <name evidence="4" type="ORF">STMLT2P22_CBEKMEGD_03540</name>
</gene>
<dbReference type="EMBL" id="AP023291">
    <property type="protein sequence ID" value="BCH83635.1"/>
    <property type="molecule type" value="Genomic_DNA"/>
</dbReference>
<evidence type="ECO:0000313" key="7">
    <source>
        <dbReference type="Proteomes" id="UP000054461"/>
    </source>
</evidence>
<feature type="transmembrane region" description="Helical" evidence="1">
    <location>
        <begin position="129"/>
        <end position="148"/>
    </location>
</feature>
<dbReference type="AlphaFoldDB" id="A0A5K1VRY5"/>
<dbReference type="Proteomes" id="UP000034636">
    <property type="component" value="Chromosome"/>
</dbReference>
<feature type="transmembrane region" description="Helical" evidence="1">
    <location>
        <begin position="6"/>
        <end position="23"/>
    </location>
</feature>
<reference evidence="4" key="4">
    <citation type="submission" date="2020-09" db="EMBL/GenBank/DDBJ databases">
        <authorList>
            <person name="Zund M."/>
        </authorList>
    </citation>
    <scope>NUCLEOTIDE SEQUENCE</scope>
    <source>
        <strain evidence="4">S.Tm LT2p22_assembled</strain>
    </source>
</reference>
<name>A0A5K1VRY5_SALTM</name>
<accession>A0A0F7J9E6</accession>
<evidence type="ECO:0000313" key="4">
    <source>
        <dbReference type="EMBL" id="CAD5310094.1"/>
    </source>
</evidence>
<organism evidence="2 6">
    <name type="scientific">Salmonella typhimurium</name>
    <dbReference type="NCBI Taxonomy" id="90371"/>
    <lineage>
        <taxon>Bacteria</taxon>
        <taxon>Pseudomonadati</taxon>
        <taxon>Pseudomonadota</taxon>
        <taxon>Gammaproteobacteria</taxon>
        <taxon>Enterobacterales</taxon>
        <taxon>Enterobacteriaceae</taxon>
        <taxon>Salmonella</taxon>
    </lineage>
</organism>
<feature type="transmembrane region" description="Helical" evidence="1">
    <location>
        <begin position="193"/>
        <end position="213"/>
    </location>
</feature>
<dbReference type="EMBL" id="CP011428">
    <property type="protein sequence ID" value="AKH08404.1"/>
    <property type="molecule type" value="Genomic_DNA"/>
</dbReference>
<keyword evidence="1" id="KW-0472">Membrane</keyword>
<proteinExistence type="predicted"/>
<feature type="transmembrane region" description="Helical" evidence="1">
    <location>
        <begin position="160"/>
        <end position="181"/>
    </location>
</feature>
<keyword evidence="1" id="KW-1133">Transmembrane helix</keyword>
<evidence type="ECO:0000256" key="1">
    <source>
        <dbReference type="SAM" id="Phobius"/>
    </source>
</evidence>
<reference evidence="2 6" key="2">
    <citation type="journal article" date="2015" name="Genome Announc.">
        <title>Complete Genome Sequencing of a Multidrug-Resistant and Human-Invasive Salmonella enterica Serovar Typhimurium Strain of the Emerging Sequence Type 213 Genotype.</title>
        <authorList>
            <person name="Calva E."/>
            <person name="Silva C."/>
            <person name="Zaidi M.B."/>
            <person name="Sanchez-Flores A."/>
            <person name="Estrada K."/>
            <person name="Silva G.G."/>
            <person name="Soto-Jimenez L.M."/>
            <person name="Wiesner M."/>
            <person name="Fernandez-Mora M."/>
            <person name="Edwards R.A."/>
            <person name="Vinuesa P."/>
        </authorList>
    </citation>
    <scope>NUCLEOTIDE SEQUENCE [LARGE SCALE GENOMIC DNA]</scope>
    <source>
        <strain evidence="2 6">YU39</strain>
    </source>
</reference>
<evidence type="ECO:0000313" key="3">
    <source>
        <dbReference type="EMBL" id="BCH83635.1"/>
    </source>
</evidence>
<evidence type="ECO:0000313" key="6">
    <source>
        <dbReference type="Proteomes" id="UP000034636"/>
    </source>
</evidence>
<sequence length="440" mass="50776">MDINSREYAFVIWMLIIIALLWCKKDIRDSFYQLIKTFFHKQILTVLGFAVVWTSICIVLFYEIGVWSTDNLKTTLVWVITYAFVTIFETHKIKSSKYYFKSQIKETIGLSALLTFILELQSFSFAIEFIIYPIMLFLGLLAVVANTKKETEKIGATIKVVLGVFVIFYFAHSFFVSIMSPSVTFSWANLTELLTPVLLSFSFMPFIYMLYLYQAYETKLLGLKIYFDDEALFNYAKKLAICFFRTDLDALNRWVRNIHINEIKTKEGIKASLKDVKLRKKIESNPPEVDNKYGWSPFLAKDFLVGKGVDTNDYHFSFDTWISCSHMIEIGNDGLFRDSVAYYLYGDEYAAKKLKLRANINNSPISNCSKNTISLLAEELISKALGDDDFNINELFSKIPVMIKKDNRYVSITKEDFASQNGGYTLEVVIEIEGYSSKDH</sequence>
<feature type="transmembrane region" description="Helical" evidence="1">
    <location>
        <begin position="43"/>
        <end position="62"/>
    </location>
</feature>
<dbReference type="Proteomes" id="UP000054461">
    <property type="component" value="Unassembled WGS sequence"/>
</dbReference>
<accession>A0A5K1VRY5</accession>
<evidence type="ECO:0000313" key="2">
    <source>
        <dbReference type="EMBL" id="AKH08404.1"/>
    </source>
</evidence>
<accession>A0A0D6F981</accession>
<reference evidence="3" key="3">
    <citation type="submission" date="2020-07" db="EMBL/GenBank/DDBJ databases">
        <title>complete genome sequences of Salmonella enterica subsp. enterica serovar Typhimurium str. L-4126.</title>
        <authorList>
            <person name="Sekizuka T."/>
            <person name="Arai N."/>
            <person name="Akiba M."/>
            <person name="Kuroda M."/>
        </authorList>
    </citation>
    <scope>NUCLEOTIDE SEQUENCE</scope>
    <source>
        <strain evidence="3">L-4126</strain>
    </source>
</reference>
<dbReference type="EMBL" id="JYVU01000098">
    <property type="protein sequence ID" value="KTZ04191.1"/>
    <property type="molecule type" value="Genomic_DNA"/>
</dbReference>
<keyword evidence="1" id="KW-0812">Transmembrane</keyword>